<evidence type="ECO:0000256" key="3">
    <source>
        <dbReference type="ARBA" id="ARBA00022692"/>
    </source>
</evidence>
<dbReference type="Pfam" id="PF04575">
    <property type="entry name" value="SlipAM"/>
    <property type="match status" value="1"/>
</dbReference>
<protein>
    <submittedName>
        <fullName evidence="10">Surface lipoprotein assembly modifier</fullName>
    </submittedName>
</protein>
<name>A0A9X7F9J7_NEIPE</name>
<feature type="domain" description="Surface lipoprotein assembly modifier C-terminal" evidence="8">
    <location>
        <begin position="196"/>
        <end position="487"/>
    </location>
</feature>
<keyword evidence="6" id="KW-0998">Cell outer membrane</keyword>
<evidence type="ECO:0000256" key="6">
    <source>
        <dbReference type="ARBA" id="ARBA00023237"/>
    </source>
</evidence>
<evidence type="ECO:0000313" key="10">
    <source>
        <dbReference type="EMBL" id="WOS98475.1"/>
    </source>
</evidence>
<accession>A0A9X7F9J7</accession>
<keyword evidence="4" id="KW-0732">Signal</keyword>
<evidence type="ECO:0000256" key="4">
    <source>
        <dbReference type="ARBA" id="ARBA00022729"/>
    </source>
</evidence>
<dbReference type="InterPro" id="IPR057556">
    <property type="entry name" value="TPR_Slam"/>
</dbReference>
<dbReference type="InterPro" id="IPR007655">
    <property type="entry name" value="Slam_C"/>
</dbReference>
<evidence type="ECO:0000259" key="8">
    <source>
        <dbReference type="Pfam" id="PF04575"/>
    </source>
</evidence>
<dbReference type="AlphaFoldDB" id="A0A9X7F9J7"/>
<keyword evidence="10" id="KW-0449">Lipoprotein</keyword>
<dbReference type="GO" id="GO:0009279">
    <property type="term" value="C:cell outer membrane"/>
    <property type="evidence" value="ECO:0007669"/>
    <property type="project" value="UniProtKB-SubCell"/>
</dbReference>
<dbReference type="EMBL" id="CP136962">
    <property type="protein sequence ID" value="WOS98475.1"/>
    <property type="molecule type" value="Genomic_DNA"/>
</dbReference>
<evidence type="ECO:0000256" key="1">
    <source>
        <dbReference type="ARBA" id="ARBA00004571"/>
    </source>
</evidence>
<dbReference type="Gene3D" id="1.25.40.10">
    <property type="entry name" value="Tetratricopeptide repeat domain"/>
    <property type="match status" value="1"/>
</dbReference>
<feature type="domain" description="Surface lipoprotein assembly modifier N-terminal TPR repeats region" evidence="9">
    <location>
        <begin position="67"/>
        <end position="168"/>
    </location>
</feature>
<dbReference type="Proteomes" id="UP000234781">
    <property type="component" value="Chromosome"/>
</dbReference>
<keyword evidence="5" id="KW-0472">Membrane</keyword>
<comment type="similarity">
    <text evidence="7">Belongs to the Slam family.</text>
</comment>
<organism evidence="10 11">
    <name type="scientific">Neisseria perflava</name>
    <dbReference type="NCBI Taxonomy" id="33053"/>
    <lineage>
        <taxon>Bacteria</taxon>
        <taxon>Pseudomonadati</taxon>
        <taxon>Pseudomonadota</taxon>
        <taxon>Betaproteobacteria</taxon>
        <taxon>Neisseriales</taxon>
        <taxon>Neisseriaceae</taxon>
        <taxon>Neisseria</taxon>
    </lineage>
</organism>
<comment type="subcellular location">
    <subcellularLocation>
        <location evidence="1">Cell outer membrane</location>
        <topology evidence="1">Multi-pass membrane protein</topology>
    </subcellularLocation>
</comment>
<evidence type="ECO:0000256" key="7">
    <source>
        <dbReference type="ARBA" id="ARBA00023609"/>
    </source>
</evidence>
<sequence length="487" mass="55960">MKSYSFIFILGTLVPSMASAEIMTNPETVADRQVEKIQEMAIPKVSEQGKLFSDNDGTSLEESSQTLTLDDLSKQPELTEPLLNQALQMRNYVSAAQLLPIYRKWSGHDPILLAYAQGAIWRSEGKYKKAIKLYRSILAQNSDLVTVRLDLAAMLYEDRQTRNAKHEFNVAKEQGLPEDVLPTIALYEDAMKKKKWQISGSLSYIQDSNINNVSTEREIHLPQFGNLAFEKNPDYLPQKGHGFNYSLSINRDDNIKDNHYLAMSGDIDGVTYWDNHAYDDQVVRISLGYKNKSFKTDGYVMPFLEKRRYGNHPYYTRAGVDLGISNWITPNLRLSANSTIAKKDYAYTERRGKDYQIGVGATYLLNNDTYFLGGLNYARDKVKYYAGSSSKRIGGYIGWGQIWGKDLNSRLIINHYHERFDGKHYIFTDRHRKDNVTITNLSIWHNKLSVLGVTPRLNWRYTKNNSNIGELNSYSKNRVFIDFEKTF</sequence>
<evidence type="ECO:0000259" key="9">
    <source>
        <dbReference type="Pfam" id="PF24575"/>
    </source>
</evidence>
<dbReference type="RefSeq" id="WP_101755093.1">
    <property type="nucleotide sequence ID" value="NZ_CP136962.1"/>
</dbReference>
<evidence type="ECO:0000313" key="11">
    <source>
        <dbReference type="Proteomes" id="UP000234781"/>
    </source>
</evidence>
<reference evidence="11" key="1">
    <citation type="submission" date="2017-12" db="EMBL/GenBank/DDBJ databases">
        <title>Phylogenetic diversity of female urinary microbiome.</title>
        <authorList>
            <person name="Thomas-White K."/>
            <person name="Wolfe A.J."/>
        </authorList>
    </citation>
    <scope>NUCLEOTIDE SEQUENCE [LARGE SCALE GENOMIC DNA]</scope>
    <source>
        <strain evidence="11">UMB0023</strain>
    </source>
</reference>
<dbReference type="Pfam" id="PF24575">
    <property type="entry name" value="TPR_Slam"/>
    <property type="match status" value="1"/>
</dbReference>
<dbReference type="InterPro" id="IPR011990">
    <property type="entry name" value="TPR-like_helical_dom_sf"/>
</dbReference>
<keyword evidence="11" id="KW-1185">Reference proteome</keyword>
<dbReference type="SUPFAM" id="SSF48452">
    <property type="entry name" value="TPR-like"/>
    <property type="match status" value="1"/>
</dbReference>
<keyword evidence="3" id="KW-0812">Transmembrane</keyword>
<evidence type="ECO:0000256" key="5">
    <source>
        <dbReference type="ARBA" id="ARBA00023136"/>
    </source>
</evidence>
<gene>
    <name evidence="10" type="ORF">CYJ98_002120</name>
</gene>
<keyword evidence="2" id="KW-1134">Transmembrane beta strand</keyword>
<evidence type="ECO:0000256" key="2">
    <source>
        <dbReference type="ARBA" id="ARBA00022452"/>
    </source>
</evidence>
<proteinExistence type="inferred from homology"/>